<evidence type="ECO:0000259" key="1">
    <source>
        <dbReference type="Pfam" id="PF05368"/>
    </source>
</evidence>
<comment type="caution">
    <text evidence="2">The sequence shown here is derived from an EMBL/GenBank/DDBJ whole genome shotgun (WGS) entry which is preliminary data.</text>
</comment>
<dbReference type="EMBL" id="JAUEDM010000010">
    <property type="protein sequence ID" value="KAK3312009.1"/>
    <property type="molecule type" value="Genomic_DNA"/>
</dbReference>
<proteinExistence type="predicted"/>
<organism evidence="2 3">
    <name type="scientific">Apodospora peruviana</name>
    <dbReference type="NCBI Taxonomy" id="516989"/>
    <lineage>
        <taxon>Eukaryota</taxon>
        <taxon>Fungi</taxon>
        <taxon>Dikarya</taxon>
        <taxon>Ascomycota</taxon>
        <taxon>Pezizomycotina</taxon>
        <taxon>Sordariomycetes</taxon>
        <taxon>Sordariomycetidae</taxon>
        <taxon>Sordariales</taxon>
        <taxon>Lasiosphaeriaceae</taxon>
        <taxon>Apodospora</taxon>
    </lineage>
</organism>
<evidence type="ECO:0000313" key="3">
    <source>
        <dbReference type="Proteomes" id="UP001283341"/>
    </source>
</evidence>
<dbReference type="AlphaFoldDB" id="A0AAE0HSD7"/>
<dbReference type="Gene3D" id="3.90.25.10">
    <property type="entry name" value="UDP-galactose 4-epimerase, domain 1"/>
    <property type="match status" value="1"/>
</dbReference>
<reference evidence="2" key="2">
    <citation type="submission" date="2023-06" db="EMBL/GenBank/DDBJ databases">
        <authorList>
            <consortium name="Lawrence Berkeley National Laboratory"/>
            <person name="Haridas S."/>
            <person name="Hensen N."/>
            <person name="Bonometti L."/>
            <person name="Westerberg I."/>
            <person name="Brannstrom I.O."/>
            <person name="Guillou S."/>
            <person name="Cros-Aarteil S."/>
            <person name="Calhoun S."/>
            <person name="Kuo A."/>
            <person name="Mondo S."/>
            <person name="Pangilinan J."/>
            <person name="Riley R."/>
            <person name="Labutti K."/>
            <person name="Andreopoulos B."/>
            <person name="Lipzen A."/>
            <person name="Chen C."/>
            <person name="Yanf M."/>
            <person name="Daum C."/>
            <person name="Ng V."/>
            <person name="Clum A."/>
            <person name="Steindorff A."/>
            <person name="Ohm R."/>
            <person name="Martin F."/>
            <person name="Silar P."/>
            <person name="Natvig D."/>
            <person name="Lalanne C."/>
            <person name="Gautier V."/>
            <person name="Ament-Velasquez S.L."/>
            <person name="Kruys A."/>
            <person name="Hutchinson M.I."/>
            <person name="Powell A.J."/>
            <person name="Barry K."/>
            <person name="Miller A.N."/>
            <person name="Grigoriev I.V."/>
            <person name="Debuchy R."/>
            <person name="Gladieux P."/>
            <person name="Thoren M.H."/>
            <person name="Johannesson H."/>
        </authorList>
    </citation>
    <scope>NUCLEOTIDE SEQUENCE</scope>
    <source>
        <strain evidence="2">CBS 118394</strain>
    </source>
</reference>
<keyword evidence="3" id="KW-1185">Reference proteome</keyword>
<dbReference type="PANTHER" id="PTHR47129:SF1">
    <property type="entry name" value="NMRA-LIKE DOMAIN-CONTAINING PROTEIN"/>
    <property type="match status" value="1"/>
</dbReference>
<dbReference type="InterPro" id="IPR008030">
    <property type="entry name" value="NmrA-like"/>
</dbReference>
<dbReference type="Proteomes" id="UP001283341">
    <property type="component" value="Unassembled WGS sequence"/>
</dbReference>
<reference evidence="2" key="1">
    <citation type="journal article" date="2023" name="Mol. Phylogenet. Evol.">
        <title>Genome-scale phylogeny and comparative genomics of the fungal order Sordariales.</title>
        <authorList>
            <person name="Hensen N."/>
            <person name="Bonometti L."/>
            <person name="Westerberg I."/>
            <person name="Brannstrom I.O."/>
            <person name="Guillou S."/>
            <person name="Cros-Aarteil S."/>
            <person name="Calhoun S."/>
            <person name="Haridas S."/>
            <person name="Kuo A."/>
            <person name="Mondo S."/>
            <person name="Pangilinan J."/>
            <person name="Riley R."/>
            <person name="LaButti K."/>
            <person name="Andreopoulos B."/>
            <person name="Lipzen A."/>
            <person name="Chen C."/>
            <person name="Yan M."/>
            <person name="Daum C."/>
            <person name="Ng V."/>
            <person name="Clum A."/>
            <person name="Steindorff A."/>
            <person name="Ohm R.A."/>
            <person name="Martin F."/>
            <person name="Silar P."/>
            <person name="Natvig D.O."/>
            <person name="Lalanne C."/>
            <person name="Gautier V."/>
            <person name="Ament-Velasquez S.L."/>
            <person name="Kruys A."/>
            <person name="Hutchinson M.I."/>
            <person name="Powell A.J."/>
            <person name="Barry K."/>
            <person name="Miller A.N."/>
            <person name="Grigoriev I.V."/>
            <person name="Debuchy R."/>
            <person name="Gladieux P."/>
            <person name="Hiltunen Thoren M."/>
            <person name="Johannesson H."/>
        </authorList>
    </citation>
    <scope>NUCLEOTIDE SEQUENCE</scope>
    <source>
        <strain evidence="2">CBS 118394</strain>
    </source>
</reference>
<dbReference type="InterPro" id="IPR036291">
    <property type="entry name" value="NAD(P)-bd_dom_sf"/>
</dbReference>
<protein>
    <recommendedName>
        <fullName evidence="1">NmrA-like domain-containing protein</fullName>
    </recommendedName>
</protein>
<name>A0AAE0HSD7_9PEZI</name>
<accession>A0AAE0HSD7</accession>
<dbReference type="InterPro" id="IPR052718">
    <property type="entry name" value="NmrA-type_oxidoreductase"/>
</dbReference>
<gene>
    <name evidence="2" type="ORF">B0H66DRAFT_506333</name>
</gene>
<dbReference type="Gene3D" id="3.40.50.720">
    <property type="entry name" value="NAD(P)-binding Rossmann-like Domain"/>
    <property type="match status" value="1"/>
</dbReference>
<evidence type="ECO:0000313" key="2">
    <source>
        <dbReference type="EMBL" id="KAK3312009.1"/>
    </source>
</evidence>
<sequence>MKTIGIFPASGGLGGSTYTHLLKLVPNDTVTLISRHPEKTQQSYIDAGVKTREASYESSPDELQVAFTGIDVLFLISYPSHERDYRIKVQLPAIDAARRAGVSHIFYSSLALAGNVSSNHSLAEVMQAHLTTEAHLRQLSLDDNTSFTYTIIREGLYAESTPIYTAFFSPMAQPSVSEILIPHDGTGLGIAWVERDELGEASARLIADYVSGGTKYVNETVLLTGTQVWTLEDTVRILAEIAGRDVRIRQVSVDEYVQLKQVQEVFGSEEKARTWATAWEAIRAGEAAVVTDTMEEILGRPPREFVVSVRKYWGRPDSDNNESSKGMGR</sequence>
<dbReference type="Pfam" id="PF05368">
    <property type="entry name" value="NmrA"/>
    <property type="match status" value="1"/>
</dbReference>
<feature type="domain" description="NmrA-like" evidence="1">
    <location>
        <begin position="2"/>
        <end position="266"/>
    </location>
</feature>
<dbReference type="PANTHER" id="PTHR47129">
    <property type="entry name" value="QUINONE OXIDOREDUCTASE 2"/>
    <property type="match status" value="1"/>
</dbReference>
<dbReference type="SUPFAM" id="SSF51735">
    <property type="entry name" value="NAD(P)-binding Rossmann-fold domains"/>
    <property type="match status" value="1"/>
</dbReference>